<organism evidence="1 2">
    <name type="scientific">Paenibacillus eucommiae</name>
    <dbReference type="NCBI Taxonomy" id="1355755"/>
    <lineage>
        <taxon>Bacteria</taxon>
        <taxon>Bacillati</taxon>
        <taxon>Bacillota</taxon>
        <taxon>Bacilli</taxon>
        <taxon>Bacillales</taxon>
        <taxon>Paenibacillaceae</taxon>
        <taxon>Paenibacillus</taxon>
    </lineage>
</organism>
<dbReference type="EMBL" id="JAGGLB010000021">
    <property type="protein sequence ID" value="MBP1993828.1"/>
    <property type="molecule type" value="Genomic_DNA"/>
</dbReference>
<accession>A0ABS4J1Y5</accession>
<gene>
    <name evidence="1" type="ORF">J2Z66_005454</name>
</gene>
<dbReference type="Proteomes" id="UP001519287">
    <property type="component" value="Unassembled WGS sequence"/>
</dbReference>
<dbReference type="RefSeq" id="WP_209975699.1">
    <property type="nucleotide sequence ID" value="NZ_JAGGLB010000021.1"/>
</dbReference>
<evidence type="ECO:0000313" key="1">
    <source>
        <dbReference type="EMBL" id="MBP1993828.1"/>
    </source>
</evidence>
<name>A0ABS4J1Y5_9BACL</name>
<reference evidence="1 2" key="1">
    <citation type="submission" date="2021-03" db="EMBL/GenBank/DDBJ databases">
        <title>Genomic Encyclopedia of Type Strains, Phase IV (KMG-IV): sequencing the most valuable type-strain genomes for metagenomic binning, comparative biology and taxonomic classification.</title>
        <authorList>
            <person name="Goeker M."/>
        </authorList>
    </citation>
    <scope>NUCLEOTIDE SEQUENCE [LARGE SCALE GENOMIC DNA]</scope>
    <source>
        <strain evidence="1 2">DSM 26048</strain>
    </source>
</reference>
<protein>
    <submittedName>
        <fullName evidence="1">Uncharacterized protein</fullName>
    </submittedName>
</protein>
<keyword evidence="2" id="KW-1185">Reference proteome</keyword>
<comment type="caution">
    <text evidence="1">The sequence shown here is derived from an EMBL/GenBank/DDBJ whole genome shotgun (WGS) entry which is preliminary data.</text>
</comment>
<proteinExistence type="predicted"/>
<sequence>MDKITINFSGRFTDLPADVNPSLSLPVPIEQLELNVSYHGQLSSIGYEETTSVSNKSFADLNELEGEYVNIHEDLITPPIRLFIMQDQAASTWSMKSYPEDRENVELFIGTEGLYKIWITGKLALEGRSSAIWLPKTMKLLLSLSLVSIRS</sequence>
<evidence type="ECO:0000313" key="2">
    <source>
        <dbReference type="Proteomes" id="UP001519287"/>
    </source>
</evidence>